<comment type="caution">
    <text evidence="4">The sequence shown here is derived from an EMBL/GenBank/DDBJ whole genome shotgun (WGS) entry which is preliminary data.</text>
</comment>
<reference evidence="4 5" key="1">
    <citation type="submission" date="2020-08" db="EMBL/GenBank/DDBJ databases">
        <title>Genomic Encyclopedia of Archaeal and Bacterial Type Strains, Phase II (KMG-II): from individual species to whole genera.</title>
        <authorList>
            <person name="Goeker M."/>
        </authorList>
    </citation>
    <scope>NUCLEOTIDE SEQUENCE [LARGE SCALE GENOMIC DNA]</scope>
    <source>
        <strain evidence="4 5">DSM 23288</strain>
    </source>
</reference>
<protein>
    <submittedName>
        <fullName evidence="4">2-hydroxycyclohexanecarboxyl-CoA dehydrogenase</fullName>
        <ecNumber evidence="4">1.1.1.-</ecNumber>
    </submittedName>
</protein>
<keyword evidence="2 4" id="KW-0560">Oxidoreductase</keyword>
<dbReference type="PANTHER" id="PTHR42879">
    <property type="entry name" value="3-OXOACYL-(ACYL-CARRIER-PROTEIN) REDUCTASE"/>
    <property type="match status" value="1"/>
</dbReference>
<dbReference type="InterPro" id="IPR036291">
    <property type="entry name" value="NAD(P)-bd_dom_sf"/>
</dbReference>
<evidence type="ECO:0000256" key="1">
    <source>
        <dbReference type="ARBA" id="ARBA00006484"/>
    </source>
</evidence>
<dbReference type="InterPro" id="IPR050259">
    <property type="entry name" value="SDR"/>
</dbReference>
<dbReference type="SUPFAM" id="SSF51735">
    <property type="entry name" value="NAD(P)-binding Rossmann-fold domains"/>
    <property type="match status" value="1"/>
</dbReference>
<dbReference type="EMBL" id="JACHNU010000005">
    <property type="protein sequence ID" value="MBB4663907.1"/>
    <property type="molecule type" value="Genomic_DNA"/>
</dbReference>
<dbReference type="RefSeq" id="WP_183343627.1">
    <property type="nucleotide sequence ID" value="NZ_JACHNU010000005.1"/>
</dbReference>
<feature type="domain" description="Ketoreductase" evidence="3">
    <location>
        <begin position="3"/>
        <end position="178"/>
    </location>
</feature>
<dbReference type="SMART" id="SM00822">
    <property type="entry name" value="PKS_KR"/>
    <property type="match status" value="1"/>
</dbReference>
<dbReference type="InterPro" id="IPR002347">
    <property type="entry name" value="SDR_fam"/>
</dbReference>
<dbReference type="PANTHER" id="PTHR42879:SF2">
    <property type="entry name" value="3-OXOACYL-[ACYL-CARRIER-PROTEIN] REDUCTASE FABG"/>
    <property type="match status" value="1"/>
</dbReference>
<name>A0A840IFX5_9ACTN</name>
<sequence>MRRTALVTGGSYGIGAAIAERLVADGAEVILTGRKLDAARQQAERIGARAVAFDVADHAATVAAIERLGPVDILVNNAGADHFGWFTQVPYETWKRILAVNLDGVLSCTQAVLPGMQESGWGRIVTVGSEAGRIGSKGNAAYAAAKGAVIAFTKSIARENARFAITANVCSPGPIETPLLREMSEHAIAVVTEQTQLKRLGTPQEVAAAVSFLVSEEASYVTGENLGVSGGMALGG</sequence>
<proteinExistence type="inferred from homology"/>
<dbReference type="PRINTS" id="PR00080">
    <property type="entry name" value="SDRFAMILY"/>
</dbReference>
<dbReference type="PRINTS" id="PR00081">
    <property type="entry name" value="GDHRDH"/>
</dbReference>
<dbReference type="FunFam" id="3.40.50.720:FF:000173">
    <property type="entry name" value="3-oxoacyl-[acyl-carrier protein] reductase"/>
    <property type="match status" value="1"/>
</dbReference>
<dbReference type="InterPro" id="IPR020904">
    <property type="entry name" value="Sc_DH/Rdtase_CS"/>
</dbReference>
<dbReference type="Pfam" id="PF13561">
    <property type="entry name" value="adh_short_C2"/>
    <property type="match status" value="1"/>
</dbReference>
<comment type="similarity">
    <text evidence="1">Belongs to the short-chain dehydrogenases/reductases (SDR) family.</text>
</comment>
<organism evidence="4 5">
    <name type="scientific">Conexibacter arvalis</name>
    <dbReference type="NCBI Taxonomy" id="912552"/>
    <lineage>
        <taxon>Bacteria</taxon>
        <taxon>Bacillati</taxon>
        <taxon>Actinomycetota</taxon>
        <taxon>Thermoleophilia</taxon>
        <taxon>Solirubrobacterales</taxon>
        <taxon>Conexibacteraceae</taxon>
        <taxon>Conexibacter</taxon>
    </lineage>
</organism>
<evidence type="ECO:0000313" key="4">
    <source>
        <dbReference type="EMBL" id="MBB4663907.1"/>
    </source>
</evidence>
<dbReference type="AlphaFoldDB" id="A0A840IFX5"/>
<dbReference type="GO" id="GO:0016491">
    <property type="term" value="F:oxidoreductase activity"/>
    <property type="evidence" value="ECO:0007669"/>
    <property type="project" value="UniProtKB-KW"/>
</dbReference>
<dbReference type="GO" id="GO:0032787">
    <property type="term" value="P:monocarboxylic acid metabolic process"/>
    <property type="evidence" value="ECO:0007669"/>
    <property type="project" value="UniProtKB-ARBA"/>
</dbReference>
<evidence type="ECO:0000259" key="3">
    <source>
        <dbReference type="SMART" id="SM00822"/>
    </source>
</evidence>
<dbReference type="Gene3D" id="3.40.50.720">
    <property type="entry name" value="NAD(P)-binding Rossmann-like Domain"/>
    <property type="match status" value="1"/>
</dbReference>
<dbReference type="PROSITE" id="PS00061">
    <property type="entry name" value="ADH_SHORT"/>
    <property type="match status" value="1"/>
</dbReference>
<dbReference type="EC" id="1.1.1.-" evidence="4"/>
<dbReference type="InterPro" id="IPR057326">
    <property type="entry name" value="KR_dom"/>
</dbReference>
<dbReference type="Proteomes" id="UP000585272">
    <property type="component" value="Unassembled WGS sequence"/>
</dbReference>
<evidence type="ECO:0000256" key="2">
    <source>
        <dbReference type="ARBA" id="ARBA00023002"/>
    </source>
</evidence>
<accession>A0A840IFX5</accession>
<keyword evidence="5" id="KW-1185">Reference proteome</keyword>
<gene>
    <name evidence="4" type="ORF">BDZ31_003508</name>
</gene>
<evidence type="ECO:0000313" key="5">
    <source>
        <dbReference type="Proteomes" id="UP000585272"/>
    </source>
</evidence>